<name>A0A7W9E5B4_9MICO</name>
<dbReference type="Proteomes" id="UP000561726">
    <property type="component" value="Unassembled WGS sequence"/>
</dbReference>
<proteinExistence type="predicted"/>
<organism evidence="1 2">
    <name type="scientific">Cryobacterium roopkundense</name>
    <dbReference type="NCBI Taxonomy" id="1001240"/>
    <lineage>
        <taxon>Bacteria</taxon>
        <taxon>Bacillati</taxon>
        <taxon>Actinomycetota</taxon>
        <taxon>Actinomycetes</taxon>
        <taxon>Micrococcales</taxon>
        <taxon>Microbacteriaceae</taxon>
        <taxon>Cryobacterium</taxon>
    </lineage>
</organism>
<evidence type="ECO:0000313" key="2">
    <source>
        <dbReference type="Proteomes" id="UP000561726"/>
    </source>
</evidence>
<dbReference type="AlphaFoldDB" id="A0A7W9E5B4"/>
<sequence>MSCAAGCRREHEVVQFNPNSSHPGSPS</sequence>
<gene>
    <name evidence="1" type="ORF">BJ997_002333</name>
</gene>
<reference evidence="1 2" key="1">
    <citation type="submission" date="2020-08" db="EMBL/GenBank/DDBJ databases">
        <title>Sequencing the genomes of 1000 actinobacteria strains.</title>
        <authorList>
            <person name="Klenk H.-P."/>
        </authorList>
    </citation>
    <scope>NUCLEOTIDE SEQUENCE [LARGE SCALE GENOMIC DNA]</scope>
    <source>
        <strain evidence="1 2">DSM 21065</strain>
    </source>
</reference>
<comment type="caution">
    <text evidence="1">The sequence shown here is derived from an EMBL/GenBank/DDBJ whole genome shotgun (WGS) entry which is preliminary data.</text>
</comment>
<evidence type="ECO:0000313" key="1">
    <source>
        <dbReference type="EMBL" id="MBB5641785.1"/>
    </source>
</evidence>
<protein>
    <submittedName>
        <fullName evidence="1">Uncharacterized protein</fullName>
    </submittedName>
</protein>
<dbReference type="EMBL" id="JACHBQ010000001">
    <property type="protein sequence ID" value="MBB5641785.1"/>
    <property type="molecule type" value="Genomic_DNA"/>
</dbReference>
<accession>A0A7W9E5B4</accession>